<name>A0ACB8EC06_9SAUR</name>
<gene>
    <name evidence="1" type="primary">SNRNP48</name>
    <name evidence="1" type="ORF">K3G42_016057</name>
</gene>
<keyword evidence="1" id="KW-0687">Ribonucleoprotein</keyword>
<reference evidence="1" key="1">
    <citation type="submission" date="2021-08" db="EMBL/GenBank/DDBJ databases">
        <title>The first chromosome-level gecko genome reveals the dynamic sex chromosomes of Neotropical dwarf geckos (Sphaerodactylidae: Sphaerodactylus).</title>
        <authorList>
            <person name="Pinto B.J."/>
            <person name="Keating S.E."/>
            <person name="Gamble T."/>
        </authorList>
    </citation>
    <scope>NUCLEOTIDE SEQUENCE</scope>
    <source>
        <strain evidence="1">TG3544</strain>
    </source>
</reference>
<dbReference type="Proteomes" id="UP000827872">
    <property type="component" value="Linkage Group LG14"/>
</dbReference>
<keyword evidence="2" id="KW-1185">Reference proteome</keyword>
<protein>
    <submittedName>
        <fullName evidence="1">U11/U12 small nuclear ribonucleoprotein 48 kDa protein</fullName>
    </submittedName>
</protein>
<evidence type="ECO:0000313" key="2">
    <source>
        <dbReference type="Proteomes" id="UP000827872"/>
    </source>
</evidence>
<comment type="caution">
    <text evidence="1">The sequence shown here is derived from an EMBL/GenBank/DDBJ whole genome shotgun (WGS) entry which is preliminary data.</text>
</comment>
<accession>A0ACB8EC06</accession>
<organism evidence="1 2">
    <name type="scientific">Sphaerodactylus townsendi</name>
    <dbReference type="NCBI Taxonomy" id="933632"/>
    <lineage>
        <taxon>Eukaryota</taxon>
        <taxon>Metazoa</taxon>
        <taxon>Chordata</taxon>
        <taxon>Craniata</taxon>
        <taxon>Vertebrata</taxon>
        <taxon>Euteleostomi</taxon>
        <taxon>Lepidosauria</taxon>
        <taxon>Squamata</taxon>
        <taxon>Bifurcata</taxon>
        <taxon>Gekkota</taxon>
        <taxon>Sphaerodactylidae</taxon>
        <taxon>Sphaerodactylus</taxon>
    </lineage>
</organism>
<proteinExistence type="predicted"/>
<dbReference type="EMBL" id="CM037627">
    <property type="protein sequence ID" value="KAH7989898.1"/>
    <property type="molecule type" value="Genomic_DNA"/>
</dbReference>
<evidence type="ECO:0000313" key="1">
    <source>
        <dbReference type="EMBL" id="KAH7989898.1"/>
    </source>
</evidence>
<sequence length="324" mass="37046">MFPRAATKARAAAAKMASASASAGEAPPAAALWLPDPDERLSCPYDNNHQIPKSSLEKHKVSCRLRKLEYSKSEEAEMYDSSFFYENTKIPAVLMDKNLQFHVIKQAAATDGGSYCPGACSGLFVEVPQNHKRSICDLTQADRLAIYNYVLMETKNQRARSQLAENDSDLFVDLAAKVNQDDGQKGPKSHLEILAEMRDYKRRRQSYRAKNVHITKKSYTEVIRDVIGVHMEELAAHWQEESKNIKDSEDRRLSFSSKPSGRSTSTDSRQSCGSSKDADRSRHWRDLSRSPDKQKKSREKARERDSQRKRERDEDKHRSHKRRK</sequence>